<feature type="domain" description="Helix-turn-helix type 11" evidence="1">
    <location>
        <begin position="7"/>
        <end position="47"/>
    </location>
</feature>
<dbReference type="Proteomes" id="UP001300015">
    <property type="component" value="Unassembled WGS sequence"/>
</dbReference>
<gene>
    <name evidence="2" type="ORF">NQH49_20835</name>
</gene>
<protein>
    <submittedName>
        <fullName evidence="2">HTH domain-containing protein</fullName>
    </submittedName>
</protein>
<dbReference type="EMBL" id="JANIET010000002">
    <property type="protein sequence ID" value="MCQ8229906.1"/>
    <property type="molecule type" value="Genomic_DNA"/>
</dbReference>
<dbReference type="InterPro" id="IPR013196">
    <property type="entry name" value="HTH_11"/>
</dbReference>
<name>A0ABT1VRY7_9GAMM</name>
<comment type="caution">
    <text evidence="2">The sequence shown here is derived from an EMBL/GenBank/DDBJ whole genome shotgun (WGS) entry which is preliminary data.</text>
</comment>
<evidence type="ECO:0000313" key="3">
    <source>
        <dbReference type="Proteomes" id="UP001300015"/>
    </source>
</evidence>
<keyword evidence="3" id="KW-1185">Reference proteome</keyword>
<sequence>MTALNQRQNGIIDFLIAENDWVPANRVAESLDISVSTLRRDIDVINEFCSDNQRRNY</sequence>
<dbReference type="InterPro" id="IPR036388">
    <property type="entry name" value="WH-like_DNA-bd_sf"/>
</dbReference>
<evidence type="ECO:0000259" key="1">
    <source>
        <dbReference type="Pfam" id="PF08279"/>
    </source>
</evidence>
<dbReference type="InterPro" id="IPR036390">
    <property type="entry name" value="WH_DNA-bd_sf"/>
</dbReference>
<proteinExistence type="predicted"/>
<accession>A0ABT1VRY7</accession>
<organism evidence="2 3">
    <name type="scientific">Pantoea trifolii</name>
    <dbReference type="NCBI Taxonomy" id="2968030"/>
    <lineage>
        <taxon>Bacteria</taxon>
        <taxon>Pseudomonadati</taxon>
        <taxon>Pseudomonadota</taxon>
        <taxon>Gammaproteobacteria</taxon>
        <taxon>Enterobacterales</taxon>
        <taxon>Erwiniaceae</taxon>
        <taxon>Pantoea</taxon>
    </lineage>
</organism>
<reference evidence="2 3" key="1">
    <citation type="submission" date="2022-07" db="EMBL/GenBank/DDBJ databases">
        <title>Pantoea trifolii sp. nov. isolated from root nodules of Trifolium rubens.</title>
        <authorList>
            <person name="Kalita M."/>
            <person name="Wdowiak-Wrobel S."/>
            <person name="Marek-Kozaczuk M."/>
            <person name="Palusinska-Szysz M."/>
            <person name="Sokolowski W."/>
            <person name="Coutinho T."/>
            <person name="Hlahane L."/>
        </authorList>
    </citation>
    <scope>NUCLEOTIDE SEQUENCE [LARGE SCALE GENOMIC DNA]</scope>
    <source>
        <strain evidence="2 3">MMK2</strain>
    </source>
</reference>
<dbReference type="RefSeq" id="WP_256699418.1">
    <property type="nucleotide sequence ID" value="NZ_JANIET010000002.1"/>
</dbReference>
<dbReference type="Gene3D" id="1.10.10.10">
    <property type="entry name" value="Winged helix-like DNA-binding domain superfamily/Winged helix DNA-binding domain"/>
    <property type="match status" value="1"/>
</dbReference>
<dbReference type="SUPFAM" id="SSF46785">
    <property type="entry name" value="Winged helix' DNA-binding domain"/>
    <property type="match status" value="1"/>
</dbReference>
<dbReference type="Pfam" id="PF08279">
    <property type="entry name" value="HTH_11"/>
    <property type="match status" value="1"/>
</dbReference>
<evidence type="ECO:0000313" key="2">
    <source>
        <dbReference type="EMBL" id="MCQ8229906.1"/>
    </source>
</evidence>